<keyword evidence="4" id="KW-1003">Cell membrane</keyword>
<keyword evidence="12" id="KW-0418">Kinase</keyword>
<dbReference type="PANTHER" id="PTHR41523:SF8">
    <property type="entry name" value="ETHYLENE RESPONSE SENSOR PROTEIN"/>
    <property type="match status" value="1"/>
</dbReference>
<keyword evidence="7" id="KW-0288">FMN</keyword>
<evidence type="ECO:0000256" key="1">
    <source>
        <dbReference type="ARBA" id="ARBA00000085"/>
    </source>
</evidence>
<feature type="transmembrane region" description="Helical" evidence="18">
    <location>
        <begin position="145"/>
        <end position="166"/>
    </location>
</feature>
<comment type="caution">
    <text evidence="22">The sequence shown here is derived from an EMBL/GenBank/DDBJ whole genome shotgun (WGS) entry which is preliminary data.</text>
</comment>
<evidence type="ECO:0000256" key="14">
    <source>
        <dbReference type="ARBA" id="ARBA00022989"/>
    </source>
</evidence>
<keyword evidence="13" id="KW-0067">ATP-binding</keyword>
<name>A0ABP7T6T9_9SPHN</name>
<keyword evidence="15" id="KW-0843">Virulence</keyword>
<evidence type="ECO:0000256" key="13">
    <source>
        <dbReference type="ARBA" id="ARBA00022840"/>
    </source>
</evidence>
<reference evidence="23" key="1">
    <citation type="journal article" date="2019" name="Int. J. Syst. Evol. Microbiol.">
        <title>The Global Catalogue of Microorganisms (GCM) 10K type strain sequencing project: providing services to taxonomists for standard genome sequencing and annotation.</title>
        <authorList>
            <consortium name="The Broad Institute Genomics Platform"/>
            <consortium name="The Broad Institute Genome Sequencing Center for Infectious Disease"/>
            <person name="Wu L."/>
            <person name="Ma J."/>
        </authorList>
    </citation>
    <scope>NUCLEOTIDE SEQUENCE [LARGE SCALE GENOMIC DNA]</scope>
    <source>
        <strain evidence="23">JCM 17563</strain>
    </source>
</reference>
<dbReference type="SUPFAM" id="SSF52172">
    <property type="entry name" value="CheY-like"/>
    <property type="match status" value="1"/>
</dbReference>
<dbReference type="InterPro" id="IPR001789">
    <property type="entry name" value="Sig_transdc_resp-reg_receiver"/>
</dbReference>
<dbReference type="NCBIfam" id="TIGR00229">
    <property type="entry name" value="sensory_box"/>
    <property type="match status" value="1"/>
</dbReference>
<dbReference type="Pfam" id="PF08448">
    <property type="entry name" value="PAS_4"/>
    <property type="match status" value="1"/>
</dbReference>
<keyword evidence="23" id="KW-1185">Reference proteome</keyword>
<feature type="transmembrane region" description="Helical" evidence="18">
    <location>
        <begin position="70"/>
        <end position="90"/>
    </location>
</feature>
<evidence type="ECO:0000256" key="5">
    <source>
        <dbReference type="ARBA" id="ARBA00022553"/>
    </source>
</evidence>
<dbReference type="SMART" id="SM00911">
    <property type="entry name" value="HWE_HK"/>
    <property type="match status" value="1"/>
</dbReference>
<organism evidence="22 23">
    <name type="scientific">Sphingomonas swuensis</name>
    <dbReference type="NCBI Taxonomy" id="977800"/>
    <lineage>
        <taxon>Bacteria</taxon>
        <taxon>Pseudomonadati</taxon>
        <taxon>Pseudomonadota</taxon>
        <taxon>Alphaproteobacteria</taxon>
        <taxon>Sphingomonadales</taxon>
        <taxon>Sphingomonadaceae</taxon>
        <taxon>Sphingomonas</taxon>
    </lineage>
</organism>
<evidence type="ECO:0000256" key="18">
    <source>
        <dbReference type="SAM" id="Phobius"/>
    </source>
</evidence>
<dbReference type="Pfam" id="PF05231">
    <property type="entry name" value="MASE1"/>
    <property type="match status" value="1"/>
</dbReference>
<evidence type="ECO:0000256" key="12">
    <source>
        <dbReference type="ARBA" id="ARBA00022777"/>
    </source>
</evidence>
<evidence type="ECO:0000256" key="10">
    <source>
        <dbReference type="ARBA" id="ARBA00022737"/>
    </source>
</evidence>
<evidence type="ECO:0000313" key="22">
    <source>
        <dbReference type="EMBL" id="GAA4021917.1"/>
    </source>
</evidence>
<dbReference type="InterPro" id="IPR011102">
    <property type="entry name" value="Sig_transdc_His_kinase_HWE"/>
</dbReference>
<evidence type="ECO:0000256" key="3">
    <source>
        <dbReference type="ARBA" id="ARBA00012438"/>
    </source>
</evidence>
<feature type="modified residue" description="4-aspartylphosphate" evidence="17">
    <location>
        <position position="698"/>
    </location>
</feature>
<keyword evidence="5 17" id="KW-0597">Phosphoprotein</keyword>
<feature type="domain" description="Response regulatory" evidence="19">
    <location>
        <begin position="648"/>
        <end position="756"/>
    </location>
</feature>
<protein>
    <recommendedName>
        <fullName evidence="3">histidine kinase</fullName>
        <ecNumber evidence="3">2.7.13.3</ecNumber>
    </recommendedName>
</protein>
<dbReference type="InterPro" id="IPR013656">
    <property type="entry name" value="PAS_4"/>
</dbReference>
<dbReference type="CDD" id="cd00130">
    <property type="entry name" value="PAS"/>
    <property type="match status" value="1"/>
</dbReference>
<dbReference type="EC" id="2.7.13.3" evidence="3"/>
<evidence type="ECO:0000256" key="11">
    <source>
        <dbReference type="ARBA" id="ARBA00022741"/>
    </source>
</evidence>
<dbReference type="Proteomes" id="UP001500235">
    <property type="component" value="Unassembled WGS sequence"/>
</dbReference>
<dbReference type="EMBL" id="BAABBQ010000001">
    <property type="protein sequence ID" value="GAA4021917.1"/>
    <property type="molecule type" value="Genomic_DNA"/>
</dbReference>
<dbReference type="Pfam" id="PF00072">
    <property type="entry name" value="Response_reg"/>
    <property type="match status" value="1"/>
</dbReference>
<dbReference type="PROSITE" id="PS50112">
    <property type="entry name" value="PAS"/>
    <property type="match status" value="1"/>
</dbReference>
<dbReference type="InterPro" id="IPR000014">
    <property type="entry name" value="PAS"/>
</dbReference>
<dbReference type="Gene3D" id="3.30.565.10">
    <property type="entry name" value="Histidine kinase-like ATPase, C-terminal domain"/>
    <property type="match status" value="1"/>
</dbReference>
<evidence type="ECO:0000256" key="4">
    <source>
        <dbReference type="ARBA" id="ARBA00022475"/>
    </source>
</evidence>
<keyword evidence="14 18" id="KW-1133">Transmembrane helix</keyword>
<keyword evidence="8" id="KW-0808">Transferase</keyword>
<dbReference type="PROSITE" id="PS50110">
    <property type="entry name" value="RESPONSE_REGULATORY"/>
    <property type="match status" value="1"/>
</dbReference>
<accession>A0ABP7T6T9</accession>
<dbReference type="Pfam" id="PF07536">
    <property type="entry name" value="HWE_HK"/>
    <property type="match status" value="1"/>
</dbReference>
<keyword evidence="10" id="KW-0677">Repeat</keyword>
<evidence type="ECO:0000256" key="15">
    <source>
        <dbReference type="ARBA" id="ARBA00023026"/>
    </source>
</evidence>
<gene>
    <name evidence="22" type="ORF">GCM10022280_23130</name>
</gene>
<evidence type="ECO:0000256" key="2">
    <source>
        <dbReference type="ARBA" id="ARBA00004651"/>
    </source>
</evidence>
<proteinExistence type="predicted"/>
<dbReference type="SMART" id="SM00448">
    <property type="entry name" value="REC"/>
    <property type="match status" value="1"/>
</dbReference>
<dbReference type="InterPro" id="IPR011006">
    <property type="entry name" value="CheY-like_superfamily"/>
</dbReference>
<keyword evidence="11" id="KW-0547">Nucleotide-binding</keyword>
<feature type="domain" description="PAS" evidence="20">
    <location>
        <begin position="304"/>
        <end position="386"/>
    </location>
</feature>
<dbReference type="SUPFAM" id="SSF55874">
    <property type="entry name" value="ATPase domain of HSP90 chaperone/DNA topoisomerase II/histidine kinase"/>
    <property type="match status" value="1"/>
</dbReference>
<feature type="domain" description="PAC" evidence="21">
    <location>
        <begin position="377"/>
        <end position="429"/>
    </location>
</feature>
<dbReference type="PROSITE" id="PS50113">
    <property type="entry name" value="PAC"/>
    <property type="match status" value="1"/>
</dbReference>
<feature type="transmembrane region" description="Helical" evidence="18">
    <location>
        <begin position="110"/>
        <end position="133"/>
    </location>
</feature>
<feature type="transmembrane region" description="Helical" evidence="18">
    <location>
        <begin position="220"/>
        <end position="238"/>
    </location>
</feature>
<dbReference type="SUPFAM" id="SSF55785">
    <property type="entry name" value="PYP-like sensor domain (PAS domain)"/>
    <property type="match status" value="1"/>
</dbReference>
<dbReference type="InterPro" id="IPR007895">
    <property type="entry name" value="MASE1"/>
</dbReference>
<evidence type="ECO:0000256" key="6">
    <source>
        <dbReference type="ARBA" id="ARBA00022630"/>
    </source>
</evidence>
<evidence type="ECO:0000256" key="8">
    <source>
        <dbReference type="ARBA" id="ARBA00022679"/>
    </source>
</evidence>
<keyword evidence="6" id="KW-0285">Flavoprotein</keyword>
<evidence type="ECO:0000256" key="9">
    <source>
        <dbReference type="ARBA" id="ARBA00022692"/>
    </source>
</evidence>
<evidence type="ECO:0000259" key="20">
    <source>
        <dbReference type="PROSITE" id="PS50112"/>
    </source>
</evidence>
<sequence length="756" mass="80110">MLRGLLTYLAYTLTAALGLQWAMVSGAASPIWPAAGVGVAAVCLGGRAMAVPIALGLVTASQLTGATHPLWSQLMIGIGNGAAAVVAAGLVRRFGGPGAIRFDRLRSVLIYLVGAVAAALLSAVVGVGALEFAGSLAAGSTAMVFQSWLVGDLVGIIAIGALLLAWSPAGARTGKRPLDWRWLPPILLLVAILSHVIFFGPPLARAWAVYPALGWASLALRARGALLSLLLVIVFAIAGTDSGFGPFVAGPDGAVSLLILQQFLAVTGATTLLLAATVDERDTEAELRAAGERELSARDELARFEAILGLVNDSAPMAIFAKDLNGRYLYLNTPVAEATGTVRGELLGRTDAFWASADLAATLMENDRAAMVAESPTEVEETLPGRDGEPRVWRGLKAPLRDSDGAIIGMVGVSTDITERKALEERERLLAREVDHRAKNLLAVVQSVVQLSRAQDADAFRESVVGRIQSLGRAHSLLSAGRWEAVSLSDLVVEELAPYALDHQQRVTIEGPDLQLRPAAAQSLALTLHELATNAVKYGALKIESGRLMVSWRRSEGGGLDLHWRELGCGPLRPSDRSGFGSRVIAASIERQLGGEVERKWTDDGLEVHLRLPAGQLARARSDGGEEIAIPEASALPAKPVVTAAPKRLLIVEDEALIGMEMERILTRRGFRLVGIATTVAEALALAEERRPDAALLDVNLAGEFSFPVAERLLEQGARVIFCTGYDCDRLIPPHLSHLAVVRKPIDPAEVAAALR</sequence>
<dbReference type="Gene3D" id="3.30.450.20">
    <property type="entry name" value="PAS domain"/>
    <property type="match status" value="1"/>
</dbReference>
<evidence type="ECO:0000313" key="23">
    <source>
        <dbReference type="Proteomes" id="UP001500235"/>
    </source>
</evidence>
<comment type="catalytic activity">
    <reaction evidence="1">
        <text>ATP + protein L-histidine = ADP + protein N-phospho-L-histidine.</text>
        <dbReference type="EC" id="2.7.13.3"/>
    </reaction>
</comment>
<dbReference type="RefSeq" id="WP_344707541.1">
    <property type="nucleotide sequence ID" value="NZ_BAABBQ010000001.1"/>
</dbReference>
<feature type="transmembrane region" description="Helical" evidence="18">
    <location>
        <begin position="36"/>
        <end position="58"/>
    </location>
</feature>
<comment type="subcellular location">
    <subcellularLocation>
        <location evidence="2">Cell membrane</location>
        <topology evidence="2">Multi-pass membrane protein</topology>
    </subcellularLocation>
</comment>
<evidence type="ECO:0000256" key="17">
    <source>
        <dbReference type="PROSITE-ProRule" id="PRU00169"/>
    </source>
</evidence>
<dbReference type="InterPro" id="IPR036890">
    <property type="entry name" value="HATPase_C_sf"/>
</dbReference>
<evidence type="ECO:0000256" key="16">
    <source>
        <dbReference type="ARBA" id="ARBA00023136"/>
    </source>
</evidence>
<evidence type="ECO:0000259" key="21">
    <source>
        <dbReference type="PROSITE" id="PS50113"/>
    </source>
</evidence>
<evidence type="ECO:0000256" key="7">
    <source>
        <dbReference type="ARBA" id="ARBA00022643"/>
    </source>
</evidence>
<evidence type="ECO:0000259" key="19">
    <source>
        <dbReference type="PROSITE" id="PS50110"/>
    </source>
</evidence>
<keyword evidence="9 18" id="KW-0812">Transmembrane</keyword>
<dbReference type="Gene3D" id="3.40.50.2300">
    <property type="match status" value="1"/>
</dbReference>
<dbReference type="InterPro" id="IPR000700">
    <property type="entry name" value="PAS-assoc_C"/>
</dbReference>
<dbReference type="InterPro" id="IPR035965">
    <property type="entry name" value="PAS-like_dom_sf"/>
</dbReference>
<keyword evidence="16 18" id="KW-0472">Membrane</keyword>
<dbReference type="PANTHER" id="PTHR41523">
    <property type="entry name" value="TWO-COMPONENT SYSTEM SENSOR PROTEIN"/>
    <property type="match status" value="1"/>
</dbReference>
<feature type="transmembrane region" description="Helical" evidence="18">
    <location>
        <begin position="186"/>
        <end position="208"/>
    </location>
</feature>